<accession>A0A5C0SLZ6</accession>
<protein>
    <submittedName>
        <fullName evidence="1">Uncharacterized protein</fullName>
    </submittedName>
</protein>
<sequence length="61" mass="5946">MSILVKGVGGKRQLAHGFAFGTEVAIIGGGVILNKTPSGSLNAGVSIGVAIVGIATTPTIQ</sequence>
<reference evidence="1 2" key="1">
    <citation type="submission" date="2019-07" db="EMBL/GenBank/DDBJ databases">
        <title>Complete genome of Thermococcus acidophilus.</title>
        <authorList>
            <person name="Li X."/>
        </authorList>
    </citation>
    <scope>NUCLEOTIDE SEQUENCE [LARGE SCALE GENOMIC DNA]</scope>
    <source>
        <strain evidence="1 2">SY113</strain>
    </source>
</reference>
<evidence type="ECO:0000313" key="2">
    <source>
        <dbReference type="Proteomes" id="UP000322631"/>
    </source>
</evidence>
<evidence type="ECO:0000313" key="1">
    <source>
        <dbReference type="EMBL" id="QEK14756.1"/>
    </source>
</evidence>
<dbReference type="AlphaFoldDB" id="A0A5C0SLZ6"/>
<dbReference type="Proteomes" id="UP000322631">
    <property type="component" value="Chromosome"/>
</dbReference>
<gene>
    <name evidence="1" type="ORF">FPV09_06210</name>
</gene>
<name>A0A5C0SLZ6_9EURY</name>
<organism evidence="1 2">
    <name type="scientific">Thermococcus aciditolerans</name>
    <dbReference type="NCBI Taxonomy" id="2598455"/>
    <lineage>
        <taxon>Archaea</taxon>
        <taxon>Methanobacteriati</taxon>
        <taxon>Methanobacteriota</taxon>
        <taxon>Thermococci</taxon>
        <taxon>Thermococcales</taxon>
        <taxon>Thermococcaceae</taxon>
        <taxon>Thermococcus</taxon>
    </lineage>
</organism>
<dbReference type="RefSeq" id="WP_148882765.1">
    <property type="nucleotide sequence ID" value="NZ_CP041932.1"/>
</dbReference>
<proteinExistence type="predicted"/>
<dbReference type="GeneID" id="41609431"/>
<dbReference type="EMBL" id="CP041932">
    <property type="protein sequence ID" value="QEK14756.1"/>
    <property type="molecule type" value="Genomic_DNA"/>
</dbReference>
<keyword evidence="2" id="KW-1185">Reference proteome</keyword>
<dbReference type="KEGG" id="them:FPV09_06210"/>